<feature type="non-terminal residue" evidence="3">
    <location>
        <position position="140"/>
    </location>
</feature>
<evidence type="ECO:0000313" key="3">
    <source>
        <dbReference type="EMBL" id="QQP37775.1"/>
    </source>
</evidence>
<dbReference type="GO" id="GO:0006457">
    <property type="term" value="P:protein folding"/>
    <property type="evidence" value="ECO:0007669"/>
    <property type="project" value="TreeGrafter"/>
</dbReference>
<protein>
    <submittedName>
        <fullName evidence="3">Very-long-chain (3R)-3-hydroxyacyl-CoA dehydratase</fullName>
    </submittedName>
</protein>
<organism evidence="3 4">
    <name type="scientific">Caligus rogercresseyi</name>
    <name type="common">Sea louse</name>
    <dbReference type="NCBI Taxonomy" id="217165"/>
    <lineage>
        <taxon>Eukaryota</taxon>
        <taxon>Metazoa</taxon>
        <taxon>Ecdysozoa</taxon>
        <taxon>Arthropoda</taxon>
        <taxon>Crustacea</taxon>
        <taxon>Multicrustacea</taxon>
        <taxon>Hexanauplia</taxon>
        <taxon>Copepoda</taxon>
        <taxon>Siphonostomatoida</taxon>
        <taxon>Caligidae</taxon>
        <taxon>Caligus</taxon>
    </lineage>
</organism>
<dbReference type="EMBL" id="CP045901">
    <property type="protein sequence ID" value="QQP37775.1"/>
    <property type="molecule type" value="Genomic_DNA"/>
</dbReference>
<dbReference type="SUPFAM" id="SSF49764">
    <property type="entry name" value="HSP20-like chaperones"/>
    <property type="match status" value="1"/>
</dbReference>
<sequence>MHPNVYWAQTEKEIYLKVAICDLLGSPDICIEEEEIEFLALAQSSSSSSGGAQRYDFVIEFFLPIDASSSSYVIREREIKINLPKKEPDWWPRLLHEPKKLNWLKIDFDNGRKRRITRSLLKMKGLKKRIPSLQRTFFDQ</sequence>
<feature type="domain" description="CS" evidence="2">
    <location>
        <begin position="1"/>
        <end position="95"/>
    </location>
</feature>
<dbReference type="InterPro" id="IPR045250">
    <property type="entry name" value="p23-like"/>
</dbReference>
<reference evidence="4" key="1">
    <citation type="submission" date="2021-01" db="EMBL/GenBank/DDBJ databases">
        <title>Caligus Genome Assembly.</title>
        <authorList>
            <person name="Gallardo-Escarate C."/>
        </authorList>
    </citation>
    <scope>NUCLEOTIDE SEQUENCE [LARGE SCALE GENOMIC DNA]</scope>
</reference>
<accession>A0A7T8GU11</accession>
<dbReference type="PANTHER" id="PTHR22932">
    <property type="entry name" value="TELOMERASE-BINDING PROTEIN P23 HSP90 CO-CHAPERONE"/>
    <property type="match status" value="1"/>
</dbReference>
<comment type="similarity">
    <text evidence="1">Belongs to the p23/wos2 family.</text>
</comment>
<dbReference type="GO" id="GO:0051087">
    <property type="term" value="F:protein-folding chaperone binding"/>
    <property type="evidence" value="ECO:0007669"/>
    <property type="project" value="TreeGrafter"/>
</dbReference>
<dbReference type="Proteomes" id="UP000595437">
    <property type="component" value="Chromosome 12"/>
</dbReference>
<dbReference type="PANTHER" id="PTHR22932:SF1">
    <property type="entry name" value="CO-CHAPERONE PROTEIN DAF-41"/>
    <property type="match status" value="1"/>
</dbReference>
<name>A0A7T8GU11_CALRO</name>
<evidence type="ECO:0000313" key="4">
    <source>
        <dbReference type="Proteomes" id="UP000595437"/>
    </source>
</evidence>
<dbReference type="GO" id="GO:0005634">
    <property type="term" value="C:nucleus"/>
    <property type="evidence" value="ECO:0007669"/>
    <property type="project" value="TreeGrafter"/>
</dbReference>
<dbReference type="Gene3D" id="2.60.40.790">
    <property type="match status" value="1"/>
</dbReference>
<evidence type="ECO:0000259" key="2">
    <source>
        <dbReference type="PROSITE" id="PS51203"/>
    </source>
</evidence>
<dbReference type="AlphaFoldDB" id="A0A7T8GU11"/>
<dbReference type="GO" id="GO:0005829">
    <property type="term" value="C:cytosol"/>
    <property type="evidence" value="ECO:0007669"/>
    <property type="project" value="TreeGrafter"/>
</dbReference>
<dbReference type="InterPro" id="IPR007052">
    <property type="entry name" value="CS_dom"/>
</dbReference>
<gene>
    <name evidence="3" type="ORF">FKW44_018166</name>
</gene>
<dbReference type="PROSITE" id="PS51203">
    <property type="entry name" value="CS"/>
    <property type="match status" value="1"/>
</dbReference>
<evidence type="ECO:0000256" key="1">
    <source>
        <dbReference type="ARBA" id="ARBA00025733"/>
    </source>
</evidence>
<dbReference type="GO" id="GO:0051879">
    <property type="term" value="F:Hsp90 protein binding"/>
    <property type="evidence" value="ECO:0007669"/>
    <property type="project" value="InterPro"/>
</dbReference>
<dbReference type="GO" id="GO:0051131">
    <property type="term" value="P:chaperone-mediated protein complex assembly"/>
    <property type="evidence" value="ECO:0007669"/>
    <property type="project" value="TreeGrafter"/>
</dbReference>
<dbReference type="OrthoDB" id="2157530at2759"/>
<proteinExistence type="inferred from homology"/>
<dbReference type="InterPro" id="IPR008978">
    <property type="entry name" value="HSP20-like_chaperone"/>
</dbReference>
<keyword evidence="4" id="KW-1185">Reference proteome</keyword>
<dbReference type="Pfam" id="PF04969">
    <property type="entry name" value="CS"/>
    <property type="match status" value="1"/>
</dbReference>